<protein>
    <submittedName>
        <fullName evidence="6">Uncharacterized conserved protein</fullName>
    </submittedName>
</protein>
<dbReference type="GO" id="GO:0046872">
    <property type="term" value="F:metal ion binding"/>
    <property type="evidence" value="ECO:0007669"/>
    <property type="project" value="UniProtKB-KW"/>
</dbReference>
<reference evidence="6 7" key="1">
    <citation type="submission" date="2017-07" db="EMBL/GenBank/DDBJ databases">
        <authorList>
            <person name="Sun Z.S."/>
            <person name="Albrecht U."/>
            <person name="Echele G."/>
            <person name="Lee C.C."/>
        </authorList>
    </citation>
    <scope>NUCLEOTIDE SEQUENCE [LARGE SCALE GENOMIC DNA]</scope>
    <source>
        <strain evidence="6 7">CGMCC 1.12710</strain>
    </source>
</reference>
<dbReference type="RefSeq" id="WP_159462489.1">
    <property type="nucleotide sequence ID" value="NZ_FZQA01000006.1"/>
</dbReference>
<dbReference type="Pfam" id="PF04828">
    <property type="entry name" value="GFA"/>
    <property type="match status" value="1"/>
</dbReference>
<dbReference type="PROSITE" id="PS51891">
    <property type="entry name" value="CENP_V_GFA"/>
    <property type="match status" value="1"/>
</dbReference>
<dbReference type="PANTHER" id="PTHR33337:SF40">
    <property type="entry name" value="CENP-V_GFA DOMAIN-CONTAINING PROTEIN-RELATED"/>
    <property type="match status" value="1"/>
</dbReference>
<evidence type="ECO:0000256" key="3">
    <source>
        <dbReference type="ARBA" id="ARBA00022833"/>
    </source>
</evidence>
<evidence type="ECO:0000256" key="2">
    <source>
        <dbReference type="ARBA" id="ARBA00022723"/>
    </source>
</evidence>
<accession>A0A239PWV0</accession>
<evidence type="ECO:0000256" key="1">
    <source>
        <dbReference type="ARBA" id="ARBA00005495"/>
    </source>
</evidence>
<feature type="domain" description="CENP-V/GFA" evidence="5">
    <location>
        <begin position="6"/>
        <end position="114"/>
    </location>
</feature>
<evidence type="ECO:0000313" key="7">
    <source>
        <dbReference type="Proteomes" id="UP000198346"/>
    </source>
</evidence>
<dbReference type="EMBL" id="FZQA01000006">
    <property type="protein sequence ID" value="SNT74799.1"/>
    <property type="molecule type" value="Genomic_DNA"/>
</dbReference>
<dbReference type="Proteomes" id="UP000198346">
    <property type="component" value="Unassembled WGS sequence"/>
</dbReference>
<evidence type="ECO:0000313" key="6">
    <source>
        <dbReference type="EMBL" id="SNT74799.1"/>
    </source>
</evidence>
<dbReference type="GO" id="GO:0016846">
    <property type="term" value="F:carbon-sulfur lyase activity"/>
    <property type="evidence" value="ECO:0007669"/>
    <property type="project" value="InterPro"/>
</dbReference>
<evidence type="ECO:0000256" key="4">
    <source>
        <dbReference type="ARBA" id="ARBA00023239"/>
    </source>
</evidence>
<dbReference type="AlphaFoldDB" id="A0A239PWV0"/>
<dbReference type="PANTHER" id="PTHR33337">
    <property type="entry name" value="GFA DOMAIN-CONTAINING PROTEIN"/>
    <property type="match status" value="1"/>
</dbReference>
<dbReference type="Gene3D" id="3.90.1590.10">
    <property type="entry name" value="glutathione-dependent formaldehyde- activating enzyme (gfa)"/>
    <property type="match status" value="1"/>
</dbReference>
<dbReference type="InterPro" id="IPR011057">
    <property type="entry name" value="Mss4-like_sf"/>
</dbReference>
<keyword evidence="7" id="KW-1185">Reference proteome</keyword>
<keyword evidence="2" id="KW-0479">Metal-binding</keyword>
<dbReference type="InterPro" id="IPR006913">
    <property type="entry name" value="CENP-V/GFA"/>
</dbReference>
<dbReference type="OrthoDB" id="7186766at2"/>
<gene>
    <name evidence="6" type="ORF">SAMN06297382_2385</name>
</gene>
<sequence length="127" mass="13779">MSETIHTGGCACGATRFEGRGAPKFVGNCHCADCRRATGAAFSTFVGFRDRQVTWTGAERKRRESSPGVFRGFCAACGTPLSYQGYKWAGETHLLIGCFDDPSRYVPTGEVFAEERLSWAPLIGGRS</sequence>
<keyword evidence="3" id="KW-0862">Zinc</keyword>
<comment type="similarity">
    <text evidence="1">Belongs to the Gfa family.</text>
</comment>
<dbReference type="SUPFAM" id="SSF51316">
    <property type="entry name" value="Mss4-like"/>
    <property type="match status" value="1"/>
</dbReference>
<evidence type="ECO:0000259" key="5">
    <source>
        <dbReference type="PROSITE" id="PS51891"/>
    </source>
</evidence>
<keyword evidence="4" id="KW-0456">Lyase</keyword>
<proteinExistence type="inferred from homology"/>
<organism evidence="6 7">
    <name type="scientific">Amphiplicatus metriothermophilus</name>
    <dbReference type="NCBI Taxonomy" id="1519374"/>
    <lineage>
        <taxon>Bacteria</taxon>
        <taxon>Pseudomonadati</taxon>
        <taxon>Pseudomonadota</taxon>
        <taxon>Alphaproteobacteria</taxon>
        <taxon>Parvularculales</taxon>
        <taxon>Parvularculaceae</taxon>
        <taxon>Amphiplicatus</taxon>
    </lineage>
</organism>
<name>A0A239PWV0_9PROT</name>